<evidence type="ECO:0000256" key="5">
    <source>
        <dbReference type="ARBA" id="ARBA00022842"/>
    </source>
</evidence>
<keyword evidence="4" id="KW-0479">Metal-binding</keyword>
<keyword evidence="8" id="KW-1185">Reference proteome</keyword>
<name>A0ABU1IKK1_9BACL</name>
<evidence type="ECO:0000313" key="7">
    <source>
        <dbReference type="EMBL" id="MDR6224504.1"/>
    </source>
</evidence>
<dbReference type="PROSITE" id="PS00723">
    <property type="entry name" value="POLYPRENYL_SYNTHASE_1"/>
    <property type="match status" value="1"/>
</dbReference>
<dbReference type="EC" id="2.5.1.30" evidence="7"/>
<organism evidence="7 8">
    <name type="scientific">Desmospora profundinema</name>
    <dbReference type="NCBI Taxonomy" id="1571184"/>
    <lineage>
        <taxon>Bacteria</taxon>
        <taxon>Bacillati</taxon>
        <taxon>Bacillota</taxon>
        <taxon>Bacilli</taxon>
        <taxon>Bacillales</taxon>
        <taxon>Thermoactinomycetaceae</taxon>
        <taxon>Desmospora</taxon>
    </lineage>
</organism>
<reference evidence="7 8" key="1">
    <citation type="submission" date="2023-07" db="EMBL/GenBank/DDBJ databases">
        <title>Genomic Encyclopedia of Type Strains, Phase IV (KMG-IV): sequencing the most valuable type-strain genomes for metagenomic binning, comparative biology and taxonomic classification.</title>
        <authorList>
            <person name="Goeker M."/>
        </authorList>
    </citation>
    <scope>NUCLEOTIDE SEQUENCE [LARGE SCALE GENOMIC DNA]</scope>
    <source>
        <strain evidence="7 8">DSM 45903</strain>
    </source>
</reference>
<evidence type="ECO:0000256" key="4">
    <source>
        <dbReference type="ARBA" id="ARBA00022723"/>
    </source>
</evidence>
<comment type="similarity">
    <text evidence="2 6">Belongs to the FPP/GGPP synthase family.</text>
</comment>
<dbReference type="PANTHER" id="PTHR12001">
    <property type="entry name" value="GERANYLGERANYL PYROPHOSPHATE SYNTHASE"/>
    <property type="match status" value="1"/>
</dbReference>
<sequence length="358" mass="40666">MINSPKNGANTMQTKVKNMKLADIYKSLRQDLRVVEQELSNSVRSDHTELNRSSAHLLEAGGKRLRPVFTLLAGQFGYYDIERLKKVAVPLELIHMSSLVHDDVIDDAQTRRGRPTVKSKWDSRVAMYTGDYLFARALSIATQVEDPRIHQVLSRSIQEMCKGEIEQIRDFYNPDQGLIRYLQRIKRKTALLMAVSCQLGAMVASADEAVVRRLRLYGYYVGMAFQITDDVLDLIGDEKELGKPAGSDLRQGNITLPVIYLLHYGSEEDRRRLRDYLSRRRTDVGSEDVLPGQQLEEALSIGIEDVLERVRHSGGIPYAEEMSRRYLDKALVCLEGLPSGQARDSLLFIARFVGKRSY</sequence>
<dbReference type="Proteomes" id="UP001185012">
    <property type="component" value="Unassembled WGS sequence"/>
</dbReference>
<dbReference type="PROSITE" id="PS00444">
    <property type="entry name" value="POLYPRENYL_SYNTHASE_2"/>
    <property type="match status" value="1"/>
</dbReference>
<dbReference type="EMBL" id="JAVDQG010000001">
    <property type="protein sequence ID" value="MDR6224504.1"/>
    <property type="molecule type" value="Genomic_DNA"/>
</dbReference>
<dbReference type="Pfam" id="PF00348">
    <property type="entry name" value="polyprenyl_synt"/>
    <property type="match status" value="1"/>
</dbReference>
<keyword evidence="5" id="KW-0460">Magnesium</keyword>
<dbReference type="SFLD" id="SFLDS00005">
    <property type="entry name" value="Isoprenoid_Synthase_Type_I"/>
    <property type="match status" value="1"/>
</dbReference>
<dbReference type="InterPro" id="IPR000092">
    <property type="entry name" value="Polyprenyl_synt"/>
</dbReference>
<evidence type="ECO:0000256" key="6">
    <source>
        <dbReference type="RuleBase" id="RU004466"/>
    </source>
</evidence>
<evidence type="ECO:0000313" key="8">
    <source>
        <dbReference type="Proteomes" id="UP001185012"/>
    </source>
</evidence>
<proteinExistence type="inferred from homology"/>
<evidence type="ECO:0000256" key="1">
    <source>
        <dbReference type="ARBA" id="ARBA00001946"/>
    </source>
</evidence>
<accession>A0ABU1IKK1</accession>
<dbReference type="GO" id="GO:0000010">
    <property type="term" value="F:heptaprenyl diphosphate synthase activity"/>
    <property type="evidence" value="ECO:0007669"/>
    <property type="project" value="UniProtKB-EC"/>
</dbReference>
<dbReference type="RefSeq" id="WP_309861892.1">
    <property type="nucleotide sequence ID" value="NZ_JAVDQG010000001.1"/>
</dbReference>
<dbReference type="InterPro" id="IPR008949">
    <property type="entry name" value="Isoprenoid_synthase_dom_sf"/>
</dbReference>
<keyword evidence="3 6" id="KW-0808">Transferase</keyword>
<dbReference type="SUPFAM" id="SSF48576">
    <property type="entry name" value="Terpenoid synthases"/>
    <property type="match status" value="1"/>
</dbReference>
<dbReference type="InterPro" id="IPR033749">
    <property type="entry name" value="Polyprenyl_synt_CS"/>
</dbReference>
<gene>
    <name evidence="7" type="ORF">JOE21_000492</name>
</gene>
<comment type="cofactor">
    <cofactor evidence="1">
        <name>Mg(2+)</name>
        <dbReference type="ChEBI" id="CHEBI:18420"/>
    </cofactor>
</comment>
<dbReference type="CDD" id="cd00685">
    <property type="entry name" value="Trans_IPPS_HT"/>
    <property type="match status" value="1"/>
</dbReference>
<comment type="caution">
    <text evidence="7">The sequence shown here is derived from an EMBL/GenBank/DDBJ whole genome shotgun (WGS) entry which is preliminary data.</text>
</comment>
<evidence type="ECO:0000256" key="2">
    <source>
        <dbReference type="ARBA" id="ARBA00006706"/>
    </source>
</evidence>
<dbReference type="PANTHER" id="PTHR12001:SF69">
    <property type="entry name" value="ALL TRANS-POLYPRENYL-DIPHOSPHATE SYNTHASE PDSS1"/>
    <property type="match status" value="1"/>
</dbReference>
<protein>
    <submittedName>
        <fullName evidence="7">Heptaprenyl diphosphate synthase</fullName>
        <ecNumber evidence="7">2.5.1.30</ecNumber>
    </submittedName>
</protein>
<evidence type="ECO:0000256" key="3">
    <source>
        <dbReference type="ARBA" id="ARBA00022679"/>
    </source>
</evidence>
<dbReference type="Gene3D" id="1.10.600.10">
    <property type="entry name" value="Farnesyl Diphosphate Synthase"/>
    <property type="match status" value="1"/>
</dbReference>